<evidence type="ECO:0000313" key="2">
    <source>
        <dbReference type="Proteomes" id="UP000253769"/>
    </source>
</evidence>
<comment type="caution">
    <text evidence="1">The sequence shown here is derived from an EMBL/GenBank/DDBJ whole genome shotgun (WGS) entry which is preliminary data.</text>
</comment>
<keyword evidence="2" id="KW-1185">Reference proteome</keyword>
<sequence length="104" mass="11495">MVGTLVYLVEIQKPELTQAQKAELDQLILSEAAIKSHVWNHSNLSIGIIKEQIADRNAFARSLCEKFDATGARGVAIDVVDVLKLQKSGGEDWDVIGYARCRVK</sequence>
<gene>
    <name evidence="1" type="ORF">DV711_09555</name>
</gene>
<reference evidence="1 2" key="1">
    <citation type="submission" date="2018-07" db="EMBL/GenBank/DDBJ databases">
        <title>Motiliproteus coralliicola sp. nov., a bacterium isolated from Coral.</title>
        <authorList>
            <person name="Wang G."/>
        </authorList>
    </citation>
    <scope>NUCLEOTIDE SEQUENCE [LARGE SCALE GENOMIC DNA]</scope>
    <source>
        <strain evidence="1 2">C34</strain>
    </source>
</reference>
<organism evidence="1 2">
    <name type="scientific">Motiliproteus coralliicola</name>
    <dbReference type="NCBI Taxonomy" id="2283196"/>
    <lineage>
        <taxon>Bacteria</taxon>
        <taxon>Pseudomonadati</taxon>
        <taxon>Pseudomonadota</taxon>
        <taxon>Gammaproteobacteria</taxon>
        <taxon>Oceanospirillales</taxon>
        <taxon>Oceanospirillaceae</taxon>
        <taxon>Motiliproteus</taxon>
    </lineage>
</organism>
<proteinExistence type="predicted"/>
<protein>
    <submittedName>
        <fullName evidence="1">Uncharacterized protein</fullName>
    </submittedName>
</protein>
<name>A0A369WL54_9GAMM</name>
<dbReference type="AlphaFoldDB" id="A0A369WL54"/>
<accession>A0A369WL54</accession>
<evidence type="ECO:0000313" key="1">
    <source>
        <dbReference type="EMBL" id="RDE22808.1"/>
    </source>
</evidence>
<dbReference type="Proteomes" id="UP000253769">
    <property type="component" value="Unassembled WGS sequence"/>
</dbReference>
<dbReference type="EMBL" id="QQOH01000002">
    <property type="protein sequence ID" value="RDE22808.1"/>
    <property type="molecule type" value="Genomic_DNA"/>
</dbReference>